<accession>A0A502LHN3</accession>
<evidence type="ECO:0000313" key="4">
    <source>
        <dbReference type="Proteomes" id="UP000315303"/>
    </source>
</evidence>
<dbReference type="SUPFAM" id="SSF52172">
    <property type="entry name" value="CheY-like"/>
    <property type="match status" value="1"/>
</dbReference>
<dbReference type="OrthoDB" id="9800897at2"/>
<proteinExistence type="predicted"/>
<dbReference type="Pfam" id="PF00072">
    <property type="entry name" value="Response_reg"/>
    <property type="match status" value="1"/>
</dbReference>
<dbReference type="PANTHER" id="PTHR43228">
    <property type="entry name" value="TWO-COMPONENT RESPONSE REGULATOR"/>
    <property type="match status" value="1"/>
</dbReference>
<gene>
    <name evidence="3" type="ORF">EPA86_00645</name>
</gene>
<keyword evidence="4" id="KW-1185">Reference proteome</keyword>
<organism evidence="3 4">
    <name type="scientific">Litorilituus lipolyticus</name>
    <dbReference type="NCBI Taxonomy" id="2491017"/>
    <lineage>
        <taxon>Bacteria</taxon>
        <taxon>Pseudomonadati</taxon>
        <taxon>Pseudomonadota</taxon>
        <taxon>Gammaproteobacteria</taxon>
        <taxon>Alteromonadales</taxon>
        <taxon>Colwelliaceae</taxon>
        <taxon>Litorilituus</taxon>
    </lineage>
</organism>
<dbReference type="InterPro" id="IPR011006">
    <property type="entry name" value="CheY-like_superfamily"/>
</dbReference>
<dbReference type="InterPro" id="IPR001789">
    <property type="entry name" value="Sig_transdc_resp-reg_receiver"/>
</dbReference>
<dbReference type="SMART" id="SM00448">
    <property type="entry name" value="REC"/>
    <property type="match status" value="1"/>
</dbReference>
<dbReference type="AlphaFoldDB" id="A0A502LHN3"/>
<dbReference type="RefSeq" id="WP_140600857.1">
    <property type="nucleotide sequence ID" value="NZ_SAWY01000001.1"/>
</dbReference>
<evidence type="ECO:0000256" key="1">
    <source>
        <dbReference type="PROSITE-ProRule" id="PRU00169"/>
    </source>
</evidence>
<feature type="modified residue" description="4-aspartylphosphate" evidence="1">
    <location>
        <position position="52"/>
    </location>
</feature>
<reference evidence="3 4" key="1">
    <citation type="submission" date="2019-01" db="EMBL/GenBank/DDBJ databases">
        <title>Litorilituus lipolytica sp. nov., isolated from intertidal sand of the Yellow Sea in China.</title>
        <authorList>
            <person name="Liu A."/>
        </authorList>
    </citation>
    <scope>NUCLEOTIDE SEQUENCE [LARGE SCALE GENOMIC DNA]</scope>
    <source>
        <strain evidence="3 4">RZ04</strain>
    </source>
</reference>
<dbReference type="PROSITE" id="PS50110">
    <property type="entry name" value="RESPONSE_REGULATORY"/>
    <property type="match status" value="1"/>
</dbReference>
<sequence length="128" mass="14548">MKILVVDDMASMRNVMVHMLKSLGHHNNDEAENGLQALKMLRQSHYDLLVTDLHMPNLNGKQLLEKVRADQKLHDLPVLMVTSEDDRSVVMSLIAEKVTGFIVKPFKLETLKKQLSKINYQKVATVNA</sequence>
<protein>
    <submittedName>
        <fullName evidence="3">Response regulator</fullName>
    </submittedName>
</protein>
<comment type="caution">
    <text evidence="3">The sequence shown here is derived from an EMBL/GenBank/DDBJ whole genome shotgun (WGS) entry which is preliminary data.</text>
</comment>
<dbReference type="PANTHER" id="PTHR43228:SF1">
    <property type="entry name" value="TWO-COMPONENT RESPONSE REGULATOR ARR22"/>
    <property type="match status" value="1"/>
</dbReference>
<evidence type="ECO:0000259" key="2">
    <source>
        <dbReference type="PROSITE" id="PS50110"/>
    </source>
</evidence>
<dbReference type="Proteomes" id="UP000315303">
    <property type="component" value="Unassembled WGS sequence"/>
</dbReference>
<dbReference type="GO" id="GO:0000160">
    <property type="term" value="P:phosphorelay signal transduction system"/>
    <property type="evidence" value="ECO:0007669"/>
    <property type="project" value="InterPro"/>
</dbReference>
<feature type="domain" description="Response regulatory" evidence="2">
    <location>
        <begin position="2"/>
        <end position="119"/>
    </location>
</feature>
<dbReference type="EMBL" id="SAWY01000001">
    <property type="protein sequence ID" value="TPH19267.1"/>
    <property type="molecule type" value="Genomic_DNA"/>
</dbReference>
<dbReference type="InterPro" id="IPR052048">
    <property type="entry name" value="ST_Response_Regulator"/>
</dbReference>
<dbReference type="Gene3D" id="3.40.50.2300">
    <property type="match status" value="1"/>
</dbReference>
<keyword evidence="1" id="KW-0597">Phosphoprotein</keyword>
<evidence type="ECO:0000313" key="3">
    <source>
        <dbReference type="EMBL" id="TPH19267.1"/>
    </source>
</evidence>
<name>A0A502LHN3_9GAMM</name>